<dbReference type="InterPro" id="IPR003439">
    <property type="entry name" value="ABC_transporter-like_ATP-bd"/>
</dbReference>
<sequence>MIEIRNFSFSYTSSDQSTVKNINLRIPDGQCVLLTGMSGCGKTTIIRALNGLIPHYYEGKSLGSVSVFGKSPQTLALYELAPIVGCVFQNPRSQFFNVDTDSELVFACENLGMSKEDIRLRFNKIVSSLHIERLMGKSLFHLSSGEKQKIACASVAVLSPNLVLMDEPSANLDFSAIANLQGMIQFWKDEGKTIVIAEHRIHYLKNLVDRVVLLDAGEMIGDYQGVNFFELPSSFYETHGIRIPDIKQLSFGASDPLSPTKDFLELYDVNFSYHNTQSVLNIPKFQLPLGRATALIGSNGAGKSTFAKLLCGLVKKDKSKLIYKNKIIPPKKRRDLTYLVQQEVNHQLFTETVMEELLISQEEENHSAAEAILQELHLDDFKDEHPMSLSGGQKQRVAVASALMSNRDVLIFDEPTSGLDLENMQRFAEIIKRIILLGKTCLIITHDPEFIALACQHIVEMKDGQIKEQYDLNQMTVQKLQNFFREEDSSQ</sequence>
<evidence type="ECO:0000256" key="3">
    <source>
        <dbReference type="ARBA" id="ARBA00022448"/>
    </source>
</evidence>
<keyword evidence="7 12" id="KW-0067">ATP-binding</keyword>
<accession>A0A134AHA9</accession>
<protein>
    <submittedName>
        <fullName evidence="12">ABC transporter, ATP-binding protein</fullName>
    </submittedName>
</protein>
<keyword evidence="5" id="KW-0677">Repeat</keyword>
<dbReference type="PANTHER" id="PTHR43553">
    <property type="entry name" value="HEAVY METAL TRANSPORTER"/>
    <property type="match status" value="1"/>
</dbReference>
<dbReference type="InterPro" id="IPR017871">
    <property type="entry name" value="ABC_transporter-like_CS"/>
</dbReference>
<dbReference type="AlphaFoldDB" id="A0A134AHA9"/>
<dbReference type="GO" id="GO:0043190">
    <property type="term" value="C:ATP-binding cassette (ABC) transporter complex"/>
    <property type="evidence" value="ECO:0007669"/>
    <property type="project" value="TreeGrafter"/>
</dbReference>
<dbReference type="CDD" id="cd03225">
    <property type="entry name" value="ABC_cobalt_CbiO_domain1"/>
    <property type="match status" value="1"/>
</dbReference>
<dbReference type="InterPro" id="IPR050095">
    <property type="entry name" value="ECF_ABC_transporter_ATP-bd"/>
</dbReference>
<keyword evidence="3" id="KW-0813">Transport</keyword>
<keyword evidence="6" id="KW-0547">Nucleotide-binding</keyword>
<evidence type="ECO:0000256" key="10">
    <source>
        <dbReference type="ARBA" id="ARBA00025157"/>
    </source>
</evidence>
<dbReference type="GO" id="GO:0042626">
    <property type="term" value="F:ATPase-coupled transmembrane transporter activity"/>
    <property type="evidence" value="ECO:0007669"/>
    <property type="project" value="TreeGrafter"/>
</dbReference>
<evidence type="ECO:0000256" key="4">
    <source>
        <dbReference type="ARBA" id="ARBA00022475"/>
    </source>
</evidence>
<dbReference type="PATRIC" id="fig|755172.3.peg.802"/>
<comment type="subcellular location">
    <subcellularLocation>
        <location evidence="1">Cell membrane</location>
        <topology evidence="1">Peripheral membrane protein</topology>
    </subcellularLocation>
</comment>
<dbReference type="GO" id="GO:0005524">
    <property type="term" value="F:ATP binding"/>
    <property type="evidence" value="ECO:0007669"/>
    <property type="project" value="UniProtKB-KW"/>
</dbReference>
<evidence type="ECO:0000259" key="11">
    <source>
        <dbReference type="PROSITE" id="PS50893"/>
    </source>
</evidence>
<keyword evidence="8" id="KW-1278">Translocase</keyword>
<dbReference type="SUPFAM" id="SSF52540">
    <property type="entry name" value="P-loop containing nucleoside triphosphate hydrolases"/>
    <property type="match status" value="2"/>
</dbReference>
<keyword evidence="13" id="KW-1185">Reference proteome</keyword>
<comment type="similarity">
    <text evidence="2">Belongs to the ABC transporter superfamily.</text>
</comment>
<dbReference type="Pfam" id="PF00005">
    <property type="entry name" value="ABC_tran"/>
    <property type="match status" value="2"/>
</dbReference>
<dbReference type="Proteomes" id="UP000070442">
    <property type="component" value="Unassembled WGS sequence"/>
</dbReference>
<dbReference type="PROSITE" id="PS00211">
    <property type="entry name" value="ABC_TRANSPORTER_1"/>
    <property type="match status" value="1"/>
</dbReference>
<evidence type="ECO:0000256" key="2">
    <source>
        <dbReference type="ARBA" id="ARBA00005417"/>
    </source>
</evidence>
<reference evidence="13" key="1">
    <citation type="submission" date="2016-01" db="EMBL/GenBank/DDBJ databases">
        <authorList>
            <person name="Mitreva M."/>
            <person name="Pepin K.H."/>
            <person name="Mihindukulasuriya K.A."/>
            <person name="Fulton R."/>
            <person name="Fronick C."/>
            <person name="O'Laughlin M."/>
            <person name="Miner T."/>
            <person name="Herter B."/>
            <person name="Rosa B.A."/>
            <person name="Cordes M."/>
            <person name="Tomlinson C."/>
            <person name="Wollam A."/>
            <person name="Palsikar V.B."/>
            <person name="Mardis E.R."/>
            <person name="Wilson R.K."/>
        </authorList>
    </citation>
    <scope>NUCLEOTIDE SEQUENCE [LARGE SCALE GENOMIC DNA]</scope>
    <source>
        <strain evidence="13">DNF00729</strain>
    </source>
</reference>
<proteinExistence type="inferred from homology"/>
<evidence type="ECO:0000256" key="7">
    <source>
        <dbReference type="ARBA" id="ARBA00022840"/>
    </source>
</evidence>
<dbReference type="GO" id="GO:0016887">
    <property type="term" value="F:ATP hydrolysis activity"/>
    <property type="evidence" value="ECO:0007669"/>
    <property type="project" value="InterPro"/>
</dbReference>
<evidence type="ECO:0000256" key="9">
    <source>
        <dbReference type="ARBA" id="ARBA00023136"/>
    </source>
</evidence>
<feature type="domain" description="ABC transporter" evidence="11">
    <location>
        <begin position="264"/>
        <end position="488"/>
    </location>
</feature>
<comment type="function">
    <text evidence="10">Probably part of an ABC transporter complex. Responsible for energy coupling to the transport system.</text>
</comment>
<dbReference type="RefSeq" id="WP_068367540.1">
    <property type="nucleotide sequence ID" value="NZ_KQ960172.1"/>
</dbReference>
<evidence type="ECO:0000256" key="8">
    <source>
        <dbReference type="ARBA" id="ARBA00022967"/>
    </source>
</evidence>
<dbReference type="InterPro" id="IPR015856">
    <property type="entry name" value="ABC_transpr_CbiO/EcfA_su"/>
</dbReference>
<dbReference type="PROSITE" id="PS50893">
    <property type="entry name" value="ABC_TRANSPORTER_2"/>
    <property type="match status" value="2"/>
</dbReference>
<dbReference type="OrthoDB" id="501320at2"/>
<keyword evidence="9" id="KW-0472">Membrane</keyword>
<dbReference type="InterPro" id="IPR027417">
    <property type="entry name" value="P-loop_NTPase"/>
</dbReference>
<gene>
    <name evidence="12" type="ORF">HMPREF1863_00833</name>
</gene>
<evidence type="ECO:0000256" key="1">
    <source>
        <dbReference type="ARBA" id="ARBA00004202"/>
    </source>
</evidence>
<evidence type="ECO:0000256" key="6">
    <source>
        <dbReference type="ARBA" id="ARBA00022741"/>
    </source>
</evidence>
<name>A0A134AHA9_9FIRM</name>
<dbReference type="CDD" id="cd03226">
    <property type="entry name" value="ABC_cobalt_CbiO_domain2"/>
    <property type="match status" value="1"/>
</dbReference>
<dbReference type="InterPro" id="IPR003593">
    <property type="entry name" value="AAA+_ATPase"/>
</dbReference>
<dbReference type="SMART" id="SM00382">
    <property type="entry name" value="AAA"/>
    <property type="match status" value="2"/>
</dbReference>
<comment type="caution">
    <text evidence="12">The sequence shown here is derived from an EMBL/GenBank/DDBJ whole genome shotgun (WGS) entry which is preliminary data.</text>
</comment>
<dbReference type="Gene3D" id="3.40.50.300">
    <property type="entry name" value="P-loop containing nucleotide triphosphate hydrolases"/>
    <property type="match status" value="2"/>
</dbReference>
<dbReference type="PANTHER" id="PTHR43553:SF23">
    <property type="entry name" value="ABC TRANSPORTER ATP-BINDING COMPONENT"/>
    <property type="match status" value="1"/>
</dbReference>
<evidence type="ECO:0000313" key="12">
    <source>
        <dbReference type="EMBL" id="KXB67107.1"/>
    </source>
</evidence>
<feature type="domain" description="ABC transporter" evidence="11">
    <location>
        <begin position="2"/>
        <end position="241"/>
    </location>
</feature>
<evidence type="ECO:0000313" key="13">
    <source>
        <dbReference type="Proteomes" id="UP000070442"/>
    </source>
</evidence>
<dbReference type="EMBL" id="LSDG01000023">
    <property type="protein sequence ID" value="KXB67107.1"/>
    <property type="molecule type" value="Genomic_DNA"/>
</dbReference>
<keyword evidence="4" id="KW-1003">Cell membrane</keyword>
<dbReference type="STRING" id="755172.HMPREF1863_00833"/>
<organism evidence="12 13">
    <name type="scientific">Aedoeadaptatus coxii</name>
    <dbReference type="NCBI Taxonomy" id="755172"/>
    <lineage>
        <taxon>Bacteria</taxon>
        <taxon>Bacillati</taxon>
        <taxon>Bacillota</taxon>
        <taxon>Tissierellia</taxon>
        <taxon>Tissierellales</taxon>
        <taxon>Peptoniphilaceae</taxon>
        <taxon>Aedoeadaptatus</taxon>
    </lineage>
</organism>
<evidence type="ECO:0000256" key="5">
    <source>
        <dbReference type="ARBA" id="ARBA00022737"/>
    </source>
</evidence>